<dbReference type="GO" id="GO:0006260">
    <property type="term" value="P:DNA replication"/>
    <property type="evidence" value="ECO:0007669"/>
    <property type="project" value="UniProtKB-KW"/>
</dbReference>
<dbReference type="GO" id="GO:0000775">
    <property type="term" value="C:chromosome, centromeric region"/>
    <property type="evidence" value="ECO:0007669"/>
    <property type="project" value="TreeGrafter"/>
</dbReference>
<dbReference type="OrthoDB" id="276989at2759"/>
<dbReference type="PANTHER" id="PTHR13395">
    <property type="entry name" value="SISTER CHROMATID COHESION PROTEIN DCC1-RELATED"/>
    <property type="match status" value="1"/>
</dbReference>
<dbReference type="GO" id="GO:0034088">
    <property type="term" value="P:maintenance of mitotic sister chromatid cohesion"/>
    <property type="evidence" value="ECO:0007669"/>
    <property type="project" value="TreeGrafter"/>
</dbReference>
<keyword evidence="2" id="KW-0235">DNA replication</keyword>
<dbReference type="EMBL" id="JAABOA010001732">
    <property type="protein sequence ID" value="KAF9580988.1"/>
    <property type="molecule type" value="Genomic_DNA"/>
</dbReference>
<proteinExistence type="inferred from homology"/>
<gene>
    <name evidence="4" type="primary">DSCC1</name>
    <name evidence="4" type="ORF">BGW38_002156</name>
</gene>
<evidence type="ECO:0000313" key="5">
    <source>
        <dbReference type="Proteomes" id="UP000780801"/>
    </source>
</evidence>
<dbReference type="InterPro" id="IPR019128">
    <property type="entry name" value="Dcc1"/>
</dbReference>
<comment type="similarity">
    <text evidence="1">Belongs to the DCC1 family.</text>
</comment>
<comment type="caution">
    <text evidence="4">The sequence shown here is derived from an EMBL/GenBank/DDBJ whole genome shotgun (WGS) entry which is preliminary data.</text>
</comment>
<protein>
    <submittedName>
        <fullName evidence="4">Sister chromatid cohesion protein DCC1</fullName>
    </submittedName>
</protein>
<accession>A0A9P6KDM3</accession>
<dbReference type="GO" id="GO:0000785">
    <property type="term" value="C:chromatin"/>
    <property type="evidence" value="ECO:0007669"/>
    <property type="project" value="TreeGrafter"/>
</dbReference>
<dbReference type="Pfam" id="PF09724">
    <property type="entry name" value="Dcc1"/>
    <property type="match status" value="1"/>
</dbReference>
<dbReference type="GO" id="GO:0031390">
    <property type="term" value="C:Ctf18 RFC-like complex"/>
    <property type="evidence" value="ECO:0007669"/>
    <property type="project" value="InterPro"/>
</dbReference>
<evidence type="ECO:0000313" key="4">
    <source>
        <dbReference type="EMBL" id="KAF9580988.1"/>
    </source>
</evidence>
<name>A0A9P6KDM3_9FUNG</name>
<feature type="region of interest" description="Disordered" evidence="3">
    <location>
        <begin position="101"/>
        <end position="125"/>
    </location>
</feature>
<organism evidence="4 5">
    <name type="scientific">Lunasporangiospora selenospora</name>
    <dbReference type="NCBI Taxonomy" id="979761"/>
    <lineage>
        <taxon>Eukaryota</taxon>
        <taxon>Fungi</taxon>
        <taxon>Fungi incertae sedis</taxon>
        <taxon>Mucoromycota</taxon>
        <taxon>Mortierellomycotina</taxon>
        <taxon>Mortierellomycetes</taxon>
        <taxon>Mortierellales</taxon>
        <taxon>Mortierellaceae</taxon>
        <taxon>Lunasporangiospora</taxon>
    </lineage>
</organism>
<evidence type="ECO:0000256" key="3">
    <source>
        <dbReference type="SAM" id="MobiDB-lite"/>
    </source>
</evidence>
<keyword evidence="5" id="KW-1185">Reference proteome</keyword>
<sequence length="387" mass="44200">MANPSTQPPSNALTTDIVFSNDFVQSSYLLLEIPKDLDSLFPGSDDSDAMSFQVRGIEKDTAVICTPTQTFSLQRAYTSNMLIPIAPIIEQQDAHNMDTNSGLMDLDQHSEEDPFPPRTHSISGDQPYYDRQAVVDILDNTLNLISTTPRLERLSDLLGRSQFEGHWRLFKRRFMYDILQEILLTLNILEMSVDSIQTQIVCEKIGEDMAESDLGIEGWMIEHCLNSFSVIEPESKPESQKAKVRLCRLSAEKICTFMGVHLLATIERGNRWKLEEFLYRWEESLRGHYQADLSFLAGECIVEAERVAERNQTQKYIRYLSKSQLPNDPTSRFTALFEIKSKWGGQEIRPFLRDLVSGEKQLDVLLLKHARSVKQPGGVIYSSRIIK</sequence>
<dbReference type="PANTHER" id="PTHR13395:SF6">
    <property type="entry name" value="SISTER CHROMATID COHESION PROTEIN DCC1"/>
    <property type="match status" value="1"/>
</dbReference>
<evidence type="ECO:0000256" key="2">
    <source>
        <dbReference type="ARBA" id="ARBA00022705"/>
    </source>
</evidence>
<reference evidence="4" key="1">
    <citation type="journal article" date="2020" name="Fungal Divers.">
        <title>Resolving the Mortierellaceae phylogeny through synthesis of multi-gene phylogenetics and phylogenomics.</title>
        <authorList>
            <person name="Vandepol N."/>
            <person name="Liber J."/>
            <person name="Desiro A."/>
            <person name="Na H."/>
            <person name="Kennedy M."/>
            <person name="Barry K."/>
            <person name="Grigoriev I.V."/>
            <person name="Miller A.N."/>
            <person name="O'Donnell K."/>
            <person name="Stajich J.E."/>
            <person name="Bonito G."/>
        </authorList>
    </citation>
    <scope>NUCLEOTIDE SEQUENCE</scope>
    <source>
        <strain evidence="4">KOD1015</strain>
    </source>
</reference>
<dbReference type="AlphaFoldDB" id="A0A9P6KDM3"/>
<dbReference type="Proteomes" id="UP000780801">
    <property type="component" value="Unassembled WGS sequence"/>
</dbReference>
<evidence type="ECO:0000256" key="1">
    <source>
        <dbReference type="ARBA" id="ARBA00007017"/>
    </source>
</evidence>